<dbReference type="SUPFAM" id="SSF57959">
    <property type="entry name" value="Leucine zipper domain"/>
    <property type="match status" value="1"/>
</dbReference>
<dbReference type="EMBL" id="MDDG01000009">
    <property type="protein sequence ID" value="OQE37847.1"/>
    <property type="molecule type" value="Genomic_DNA"/>
</dbReference>
<evidence type="ECO:0000313" key="3">
    <source>
        <dbReference type="Proteomes" id="UP000191500"/>
    </source>
</evidence>
<dbReference type="PANTHER" id="PTHR40618">
    <property type="entry name" value="B-ZIP TRANSCRIPTION FACTOR (EUROFUNG)-RELATED"/>
    <property type="match status" value="1"/>
</dbReference>
<comment type="caution">
    <text evidence="2">The sequence shown here is derived from an EMBL/GenBank/DDBJ whole genome shotgun (WGS) entry which is preliminary data.</text>
</comment>
<evidence type="ECO:0000256" key="1">
    <source>
        <dbReference type="SAM" id="MobiDB-lite"/>
    </source>
</evidence>
<feature type="region of interest" description="Disordered" evidence="1">
    <location>
        <begin position="104"/>
        <end position="131"/>
    </location>
</feature>
<sequence>MAESSNLLSDSENPQSFIGMPLIPLNEIYKEPPLPYQLNNSSDVSATSRITSLLSATSYPMGPPHVRNKRPHPGEGNTQSHESTTSSRSTKTFGIPQVSALALDSEDISDSRDRRRKQVRMAQRGYRSRQNEKFVSLEKKIEQLETKVQELGFAAISFYNKLLLSKHLFRDRSLVDQLYNLIVATFNLIDNPDGLPSLQKGKSTGKSTTEHSPSSPRLGTSTFSPETQKFNDDMLIEPVRDIAAPQILSPSIPGQINPLDLTREPVIPLPLFIEQLHMTVIYQGYLTLSNPAIDFDYINHHFRFLLQIVTQDRLAAFFESALHARMSKRQLRGFEDVPFFSLGGAGTHRARDTLENQEMAIYASQYHEPCKIIKNPLACFSSHTGIEKEFEGEWFDMQDLEEFLRSKGVKMIRFPTASNRESPTKGAISVASLTKQLVSNSVCLGRSPGFRRCDVEKAFQPLQIL</sequence>
<feature type="compositionally biased region" description="Polar residues" evidence="1">
    <location>
        <begin position="200"/>
        <end position="226"/>
    </location>
</feature>
<name>A0A1V6UHE3_9EURO</name>
<keyword evidence="3" id="KW-1185">Reference proteome</keyword>
<dbReference type="AlphaFoldDB" id="A0A1V6UHE3"/>
<feature type="region of interest" description="Disordered" evidence="1">
    <location>
        <begin position="56"/>
        <end position="91"/>
    </location>
</feature>
<dbReference type="Proteomes" id="UP000191500">
    <property type="component" value="Unassembled WGS sequence"/>
</dbReference>
<accession>A0A1V6UHE3</accession>
<evidence type="ECO:0000313" key="2">
    <source>
        <dbReference type="EMBL" id="OQE37847.1"/>
    </source>
</evidence>
<organism evidence="2 3">
    <name type="scientific">Penicillium coprophilum</name>
    <dbReference type="NCBI Taxonomy" id="36646"/>
    <lineage>
        <taxon>Eukaryota</taxon>
        <taxon>Fungi</taxon>
        <taxon>Dikarya</taxon>
        <taxon>Ascomycota</taxon>
        <taxon>Pezizomycotina</taxon>
        <taxon>Eurotiomycetes</taxon>
        <taxon>Eurotiomycetidae</taxon>
        <taxon>Eurotiales</taxon>
        <taxon>Aspergillaceae</taxon>
        <taxon>Penicillium</taxon>
    </lineage>
</organism>
<proteinExistence type="predicted"/>
<gene>
    <name evidence="2" type="ORF">PENCOP_c009G05571</name>
</gene>
<dbReference type="InterPro" id="IPR046347">
    <property type="entry name" value="bZIP_sf"/>
</dbReference>
<dbReference type="PANTHER" id="PTHR40618:SF1">
    <property type="entry name" value="B-ZIP TRANSCRIPTION FACTOR (EUROFUNG)"/>
    <property type="match status" value="1"/>
</dbReference>
<dbReference type="STRING" id="36646.A0A1V6UHE3"/>
<evidence type="ECO:0008006" key="4">
    <source>
        <dbReference type="Google" id="ProtNLM"/>
    </source>
</evidence>
<feature type="region of interest" description="Disordered" evidence="1">
    <location>
        <begin position="195"/>
        <end position="226"/>
    </location>
</feature>
<dbReference type="CDD" id="cd14688">
    <property type="entry name" value="bZIP_YAP"/>
    <property type="match status" value="1"/>
</dbReference>
<dbReference type="Gene3D" id="1.20.5.170">
    <property type="match status" value="1"/>
</dbReference>
<dbReference type="GO" id="GO:0003700">
    <property type="term" value="F:DNA-binding transcription factor activity"/>
    <property type="evidence" value="ECO:0007669"/>
    <property type="project" value="InterPro"/>
</dbReference>
<reference evidence="3" key="1">
    <citation type="journal article" date="2017" name="Nat. Microbiol.">
        <title>Global analysis of biosynthetic gene clusters reveals vast potential of secondary metabolite production in Penicillium species.</title>
        <authorList>
            <person name="Nielsen J.C."/>
            <person name="Grijseels S."/>
            <person name="Prigent S."/>
            <person name="Ji B."/>
            <person name="Dainat J."/>
            <person name="Nielsen K.F."/>
            <person name="Frisvad J.C."/>
            <person name="Workman M."/>
            <person name="Nielsen J."/>
        </authorList>
    </citation>
    <scope>NUCLEOTIDE SEQUENCE [LARGE SCALE GENOMIC DNA]</scope>
    <source>
        <strain evidence="3">IBT 31321</strain>
    </source>
</reference>
<protein>
    <recommendedName>
        <fullName evidence="4">BZIP domain-containing protein</fullName>
    </recommendedName>
</protein>
<feature type="compositionally biased region" description="Polar residues" evidence="1">
    <location>
        <begin position="76"/>
        <end position="91"/>
    </location>
</feature>